<dbReference type="GeneID" id="56028280"/>
<feature type="transmembrane region" description="Helical" evidence="2">
    <location>
        <begin position="517"/>
        <end position="540"/>
    </location>
</feature>
<dbReference type="InterPro" id="IPR046345">
    <property type="entry name" value="TraB_PrgY-like"/>
</dbReference>
<dbReference type="RefSeq" id="WP_179168618.1">
    <property type="nucleotide sequence ID" value="NZ_CP058529.1"/>
</dbReference>
<keyword evidence="2" id="KW-0472">Membrane</keyword>
<dbReference type="PANTHER" id="PTHR21530">
    <property type="entry name" value="PHEROMONE SHUTDOWN PROTEIN"/>
    <property type="match status" value="1"/>
</dbReference>
<evidence type="ECO:0000256" key="1">
    <source>
        <dbReference type="SAM" id="MobiDB-lite"/>
    </source>
</evidence>
<evidence type="ECO:0000256" key="2">
    <source>
        <dbReference type="SAM" id="Phobius"/>
    </source>
</evidence>
<organism evidence="3 4">
    <name type="scientific">Halorarum halophilum</name>
    <dbReference type="NCBI Taxonomy" id="2743090"/>
    <lineage>
        <taxon>Archaea</taxon>
        <taxon>Methanobacteriati</taxon>
        <taxon>Methanobacteriota</taxon>
        <taxon>Stenosarchaea group</taxon>
        <taxon>Halobacteria</taxon>
        <taxon>Halobacteriales</taxon>
        <taxon>Haloferacaceae</taxon>
        <taxon>Halorarum</taxon>
    </lineage>
</organism>
<dbReference type="KEGG" id="halg:HUG10_05565"/>
<keyword evidence="2" id="KW-1133">Transmembrane helix</keyword>
<protein>
    <submittedName>
        <fullName evidence="3">TraB/GumN family protein</fullName>
    </submittedName>
</protein>
<evidence type="ECO:0000313" key="3">
    <source>
        <dbReference type="EMBL" id="QLG27043.1"/>
    </source>
</evidence>
<dbReference type="PANTHER" id="PTHR21530:SF7">
    <property type="entry name" value="TRAB DOMAIN-CONTAINING PROTEIN"/>
    <property type="match status" value="1"/>
</dbReference>
<feature type="region of interest" description="Disordered" evidence="1">
    <location>
        <begin position="1"/>
        <end position="24"/>
    </location>
</feature>
<feature type="transmembrane region" description="Helical" evidence="2">
    <location>
        <begin position="258"/>
        <end position="283"/>
    </location>
</feature>
<evidence type="ECO:0000313" key="4">
    <source>
        <dbReference type="Proteomes" id="UP000509750"/>
    </source>
</evidence>
<dbReference type="Proteomes" id="UP000509750">
    <property type="component" value="Chromosome"/>
</dbReference>
<proteinExistence type="predicted"/>
<dbReference type="Pfam" id="PF01963">
    <property type="entry name" value="TraB_PrgY_gumN"/>
    <property type="match status" value="2"/>
</dbReference>
<dbReference type="CDD" id="cd14726">
    <property type="entry name" value="TraB_PrgY-like"/>
    <property type="match status" value="1"/>
</dbReference>
<reference evidence="3 4" key="1">
    <citation type="submission" date="2020-07" db="EMBL/GenBank/DDBJ databases">
        <title>Gai3-2, isolated from salt lake.</title>
        <authorList>
            <person name="Cui H."/>
            <person name="Shi X."/>
        </authorList>
    </citation>
    <scope>NUCLEOTIDE SEQUENCE [LARGE SCALE GENOMIC DNA]</scope>
    <source>
        <strain evidence="3 4">Gai3-2</strain>
    </source>
</reference>
<dbReference type="EMBL" id="CP058529">
    <property type="protein sequence ID" value="QLG27043.1"/>
    <property type="molecule type" value="Genomic_DNA"/>
</dbReference>
<gene>
    <name evidence="3" type="ORF">HUG10_05565</name>
</gene>
<sequence length="575" mass="59492">MNDDSDDGVPGPPQPSGARGDGSVRVVGTAHVSAESVDEVEAVIDEERPDVVAVELDEGRYRQMKGETPDDLDPGDLLQGNTVFQFLAYWMLSYVQTRMGDRFDIEPGAEMLAAVEAAEDLGLDVALVDRDIQTTIQRFWARMSLMEKARMVGALAFGVTDPRIAGVAVGVIAGVLLGPAIALFGGAVGITDAILARVTTGALVGVSVGALVSTLAAESDLRSVSGTAGGALVGSVAGSAVFLTGVGVGTVTGFLSPFVVGAVGSLVLGLLVGVGIGLLAALVMGATGIGLASEADVDDLEGFDPAELTDADVVTAMMEEFRQFSPGGAEALIDERDAFIAHQLVSLREAGFSVVAVVGAGHREGIERYLADPASLPPMESLTGTAKSGGVPWGKVIGYGVTVAFLGFFLLLAMAGVRNEQLLTLFAAWFLINGAFAAGLARLAGARWTSAGVGGLVAWMTSINPALAPGWFTGYMELRHLTVNVADIGRLNELLDDETRPVGDILADMLDVPLFKLIVIVAATNIGSIVATVLFGLYVLPQFFGASDASVTQLMLEGARESARILWATARGVLA</sequence>
<accession>A0A7D5L2N6</accession>
<dbReference type="InterPro" id="IPR002816">
    <property type="entry name" value="TraB/PrgY/GumN_fam"/>
</dbReference>
<name>A0A7D5L2N6_9EURY</name>
<feature type="transmembrane region" description="Helical" evidence="2">
    <location>
        <begin position="164"/>
        <end position="188"/>
    </location>
</feature>
<feature type="transmembrane region" description="Helical" evidence="2">
    <location>
        <begin position="229"/>
        <end position="252"/>
    </location>
</feature>
<dbReference type="OrthoDB" id="185689at2157"/>
<feature type="transmembrane region" description="Helical" evidence="2">
    <location>
        <begin position="396"/>
        <end position="416"/>
    </location>
</feature>
<feature type="transmembrane region" description="Helical" evidence="2">
    <location>
        <begin position="453"/>
        <end position="472"/>
    </location>
</feature>
<dbReference type="AlphaFoldDB" id="A0A7D5L2N6"/>
<keyword evidence="4" id="KW-1185">Reference proteome</keyword>
<feature type="transmembrane region" description="Helical" evidence="2">
    <location>
        <begin position="194"/>
        <end position="217"/>
    </location>
</feature>
<keyword evidence="2" id="KW-0812">Transmembrane</keyword>
<feature type="transmembrane region" description="Helical" evidence="2">
    <location>
        <begin position="422"/>
        <end position="441"/>
    </location>
</feature>